<dbReference type="NCBIfam" id="NF003013">
    <property type="entry name" value="PRK03846.1"/>
    <property type="match status" value="1"/>
</dbReference>
<evidence type="ECO:0000256" key="14">
    <source>
        <dbReference type="ARBA" id="ARBA00031395"/>
    </source>
</evidence>
<dbReference type="Gene3D" id="4.10.1250.10">
    <property type="entry name" value="Aminomethyltransferase fragment"/>
    <property type="match status" value="1"/>
</dbReference>
<keyword evidence="17" id="KW-0812">Transmembrane</keyword>
<dbReference type="Gene3D" id="3.30.70.1400">
    <property type="entry name" value="Aminomethyltransferase beta-barrel domains"/>
    <property type="match status" value="1"/>
</dbReference>
<evidence type="ECO:0000256" key="15">
    <source>
        <dbReference type="ARBA" id="ARBA00031464"/>
    </source>
</evidence>
<sequence length="1850" mass="202767">MFRLKPSVPSLPRSRLYRSFSGAPKRPQYKTYFSENPSAPPRPPRRLISRFLGFSAIAFFAFGAGLSFQSFRTLNRIMAAPIPTNEETLSAYQAPDSLSAQIDETLRTHAEAEALRANPDFTEARPHHKIPETLRARSLTAGTLAGPGKIVVPPYVFSERDGKSMVSLMYLGSDVCGHPGIVHGGLLATLLDEGMARCCFPALPNKVAVTANLNIDYRAPAMADQYVALRAETVKVEGRKAWVEGRIETLPTDGSAPMVLVESKALFIEPKQAAYYIFTMATNITFHASGLTRAERTDLRKQQGLTIWLTGLSASGKSTIAVELERQLVRDRGVHAYRLDGDNIRFGLNKNLGFSEADRNENIRRIGEVSKLFADSNSIAITSFISPYQKDRDSARQLHEVPTPGEETGLPFVEVYVDVPVEVAEQRDPKGLYKKAREGVIKEFTGISAPYEAPANPEVHLKNVDLPLDAAVKQIIEYLDSKNYLPAKHVLVHVVHAYDVLQYVNPLIGSANGGNVFPGASLPYGMAKAVADTDSMGNQGGFTSEGGNIVGFSSTHDSGTGGSPSLGNFPLFPYANCVGDDVNGCHYPKNQRKIKYKPDSVQAHPGYFAIELDSGVKVDMTTAHHTSLFRFQFPKDSSPLVLLDLTDLSNSRQDNATISVDEKTGRMSGDARFAPSFGSGTYTLHFCADFQSATPRRDSGIFVNSRASTEVHDLKISRSINGYPLPGGGFVRFEKATDTMLARVGVSFMGTEQACAHAEAEIPNFDFNATHQTAVDQWTEKMRPIRVSRANISDSVLTNFYSGIYRTMINPQNYTGENPLWSSSEPYFDSFYCLWDSFRSQIPFLTIFDPSSVIQMVRSLIDTQRHLGWLPDCRMSLCKGFTQGGSNADNVLADVFLKGIRGGIDWDAGYAAVQKDAEVEPYDWSSEGRGGLRSWKELNYIPVEDFDYEGFGTVTRSISRTLEYSYNDFAISQMARALNKTADAQRYEKRSRNWQNLFKKDQTSSFKGKDTGFTGFFQPKHLNKTWGSQDPLQCSNIDYTGSVCSLQNTAGETFESSIWEYQFFVPHDMSTLINLLGGPDSFVRRLDYMHDQNITYIGNEPAFLTVFQYHYAGRPGKSTSRVRTYIPDYFSPTPAGLPGNDDSGAMGSFVAMAMMGLFPNPGQDVYLLTVPFFDSVSIVSPITGKTATLKVTNWAEYNTANVSDATAGGNEFIQSATLDGKPYSRSWVGHDFFTEGRELVLVLGKEEGEWGTKPEDLPPSLAQEKSEESIASRRAFSESHVRRAHVVMLYLPNQSAIDFYTPLNISDDIVLRIDLQSAERFPLSDRLSTRDFPAMPSPTDSGDLLCSSFSLFFSLLFFLSTQLFIDTMSSVRILSRGVDLAAARVAALHTPRASIGSTLLRRELSSAAIVPTTSRALRSNAPLAVPASQSAPQAVRYASTTSTEPLSQTQLYNLHVERGAKMVPFAGFDMPLVYADMSHVESHMWTREKASLFDVSHMVQHHLSGPGAAELLKKITPSSVDKLAPNTSTLSCLLEEGTGGMVDDCVITRRTEDTFYFVTNAGRRTEDLAFLTAEIEAYRSKNGTDSIKWDILSDRALVALQGPLAASVLQPLINTSNTPSSETDLSTLYFGNCRELYLTLPDGSATPHPLLISRTGYTGEDGFEISIPTSGAPNLPNQVTELLLADSSKSRLAGLAARDSLRLEAGMCLYGHDISTAQTPPAAALGWVVGRDRRDAATATFNGASTILSQIASPKTIPQRRVGLTVEKGPPAREGAIVVDISDPANVVEVGVVTSGLPSPSLGGTNIAMAYVKQGLHKKGTELGVKVRNKVRKATVGGMPWVESKFHRPQ</sequence>
<evidence type="ECO:0000259" key="18">
    <source>
        <dbReference type="Pfam" id="PF01571"/>
    </source>
</evidence>
<evidence type="ECO:0000256" key="2">
    <source>
        <dbReference type="ARBA" id="ARBA00007008"/>
    </source>
</evidence>
<dbReference type="FunFam" id="2.40.30.110:FF:000002">
    <property type="entry name" value="Aminomethyltransferase"/>
    <property type="match status" value="1"/>
</dbReference>
<evidence type="ECO:0000256" key="5">
    <source>
        <dbReference type="ARBA" id="ARBA00012616"/>
    </source>
</evidence>
<dbReference type="PANTHER" id="PTHR12143:SF25">
    <property type="entry name" value="FAMILY PROTEIN, PUTATIVE (AFU_ORTHOLOGUE AFUA_1G10790)-RELATED"/>
    <property type="match status" value="1"/>
</dbReference>
<name>A0A9W4NZR6_9EURO</name>
<comment type="pathway">
    <text evidence="1">Sulfur metabolism; hydrogen sulfide biosynthesis; sulfite from sulfate: step 2/3.</text>
</comment>
<dbReference type="EMBL" id="CAJVPG010000462">
    <property type="protein sequence ID" value="CAG8430274.1"/>
    <property type="molecule type" value="Genomic_DNA"/>
</dbReference>
<evidence type="ECO:0000256" key="16">
    <source>
        <dbReference type="ARBA" id="ARBA00047665"/>
    </source>
</evidence>
<evidence type="ECO:0000313" key="24">
    <source>
        <dbReference type="EMBL" id="CAG8430274.1"/>
    </source>
</evidence>
<keyword evidence="10" id="KW-0418">Kinase</keyword>
<evidence type="ECO:0000256" key="11">
    <source>
        <dbReference type="ARBA" id="ARBA00022840"/>
    </source>
</evidence>
<dbReference type="GO" id="GO:0005634">
    <property type="term" value="C:nucleus"/>
    <property type="evidence" value="ECO:0007669"/>
    <property type="project" value="TreeGrafter"/>
</dbReference>
<dbReference type="Gene3D" id="2.70.98.10">
    <property type="match status" value="1"/>
</dbReference>
<dbReference type="InterPro" id="IPR012939">
    <property type="entry name" value="Glyco_hydro_92"/>
</dbReference>
<dbReference type="Gene3D" id="3.30.1360.120">
    <property type="entry name" value="Probable tRNA modification gtpase trme, domain 1"/>
    <property type="match status" value="1"/>
</dbReference>
<feature type="transmembrane region" description="Helical" evidence="17">
    <location>
        <begin position="51"/>
        <end position="71"/>
    </location>
</feature>
<dbReference type="Proteomes" id="UP001152649">
    <property type="component" value="Unassembled WGS sequence"/>
</dbReference>
<protein>
    <recommendedName>
        <fullName evidence="6">Adenylyl-sulfate kinase</fullName>
        <ecNumber evidence="5">2.1.2.10</ecNumber>
        <ecNumber evidence="4">2.7.1.25</ecNumber>
    </recommendedName>
    <alternativeName>
        <fullName evidence="15">ATP adenosine-5'-phosphosulfate 3'-phosphotransferase</fullName>
    </alternativeName>
    <alternativeName>
        <fullName evidence="13">Adenosine-5'-phosphosulfate kinase</fullName>
    </alternativeName>
    <alternativeName>
        <fullName evidence="14">Glycine cleavage system T protein</fullName>
    </alternativeName>
</protein>
<dbReference type="EC" id="2.1.2.10" evidence="5"/>
<dbReference type="InterPro" id="IPR050883">
    <property type="entry name" value="PNGase"/>
</dbReference>
<feature type="domain" description="APS kinase" evidence="19">
    <location>
        <begin position="303"/>
        <end position="462"/>
    </location>
</feature>
<dbReference type="Pfam" id="PF08669">
    <property type="entry name" value="GCV_T_C"/>
    <property type="match status" value="1"/>
</dbReference>
<keyword evidence="7" id="KW-0032">Aminotransferase</keyword>
<dbReference type="Gene3D" id="3.30.2080.10">
    <property type="entry name" value="GH92 mannosidase domain"/>
    <property type="match status" value="1"/>
</dbReference>
<dbReference type="InterPro" id="IPR005887">
    <property type="entry name" value="GH92_a_mannosidase_put"/>
</dbReference>
<dbReference type="Pfam" id="PF07971">
    <property type="entry name" value="Glyco_hydro_92"/>
    <property type="match status" value="1"/>
</dbReference>
<feature type="domain" description="Glycosyl hydrolase family 92" evidence="21">
    <location>
        <begin position="753"/>
        <end position="1244"/>
    </location>
</feature>
<dbReference type="Pfam" id="PF17678">
    <property type="entry name" value="Glyco_hydro_92N"/>
    <property type="match status" value="1"/>
</dbReference>
<dbReference type="GO" id="GO:0004020">
    <property type="term" value="F:adenylylsulfate kinase activity"/>
    <property type="evidence" value="ECO:0007669"/>
    <property type="project" value="UniProtKB-EC"/>
</dbReference>
<dbReference type="Gene3D" id="1.20.1610.10">
    <property type="entry name" value="alpha-1,2-mannosidases domains"/>
    <property type="match status" value="1"/>
</dbReference>
<evidence type="ECO:0000313" key="25">
    <source>
        <dbReference type="Proteomes" id="UP001152649"/>
    </source>
</evidence>
<dbReference type="Gene3D" id="1.20.1050.60">
    <property type="entry name" value="alpha-1,2-mannosidase"/>
    <property type="match status" value="1"/>
</dbReference>
<dbReference type="GO" id="GO:0000103">
    <property type="term" value="P:sulfate assimilation"/>
    <property type="evidence" value="ECO:0007669"/>
    <property type="project" value="InterPro"/>
</dbReference>
<dbReference type="SUPFAM" id="SSF101790">
    <property type="entry name" value="Aminomethyltransferase beta-barrel domain"/>
    <property type="match status" value="1"/>
</dbReference>
<dbReference type="GO" id="GO:0006546">
    <property type="term" value="P:glycine catabolic process"/>
    <property type="evidence" value="ECO:0007669"/>
    <property type="project" value="InterPro"/>
</dbReference>
<evidence type="ECO:0000259" key="21">
    <source>
        <dbReference type="Pfam" id="PF07971"/>
    </source>
</evidence>
<dbReference type="InterPro" id="IPR029069">
    <property type="entry name" value="HotDog_dom_sf"/>
</dbReference>
<dbReference type="FunFam" id="1.20.1050.60:FF:000002">
    <property type="entry name" value="Glycosyl hydrolase family 92"/>
    <property type="match status" value="1"/>
</dbReference>
<dbReference type="GO" id="GO:0004047">
    <property type="term" value="F:aminomethyltransferase activity"/>
    <property type="evidence" value="ECO:0007669"/>
    <property type="project" value="UniProtKB-EC"/>
</dbReference>
<evidence type="ECO:0000256" key="12">
    <source>
        <dbReference type="ARBA" id="ARBA00023192"/>
    </source>
</evidence>
<proteinExistence type="inferred from homology"/>
<dbReference type="InterPro" id="IPR008928">
    <property type="entry name" value="6-hairpin_glycosidase_sf"/>
</dbReference>
<dbReference type="NCBIfam" id="TIGR01180">
    <property type="entry name" value="aman2_put"/>
    <property type="match status" value="1"/>
</dbReference>
<dbReference type="GO" id="GO:0030246">
    <property type="term" value="F:carbohydrate binding"/>
    <property type="evidence" value="ECO:0007669"/>
    <property type="project" value="InterPro"/>
</dbReference>
<dbReference type="InterPro" id="IPR006223">
    <property type="entry name" value="GcvT"/>
</dbReference>
<dbReference type="OrthoDB" id="449263at2759"/>
<evidence type="ECO:0000256" key="10">
    <source>
        <dbReference type="ARBA" id="ARBA00022777"/>
    </source>
</evidence>
<comment type="caution">
    <text evidence="24">The sequence shown here is derived from an EMBL/GenBank/DDBJ whole genome shotgun (WGS) entry which is preliminary data.</text>
</comment>
<dbReference type="GO" id="GO:0019344">
    <property type="term" value="P:cysteine biosynthetic process"/>
    <property type="evidence" value="ECO:0007669"/>
    <property type="project" value="UniProtKB-KW"/>
</dbReference>
<dbReference type="CDD" id="cd03443">
    <property type="entry name" value="PaaI_thioesterase"/>
    <property type="match status" value="1"/>
</dbReference>
<dbReference type="GO" id="GO:0000224">
    <property type="term" value="F:peptide-N4-(N-acetyl-beta-glucosaminyl)asparagine amidase activity"/>
    <property type="evidence" value="ECO:0007669"/>
    <property type="project" value="TreeGrafter"/>
</dbReference>
<evidence type="ECO:0000259" key="20">
    <source>
        <dbReference type="Pfam" id="PF03061"/>
    </source>
</evidence>
<feature type="domain" description="Aminomethyltransferase C-terminal" evidence="22">
    <location>
        <begin position="1760"/>
        <end position="1842"/>
    </location>
</feature>
<keyword evidence="12" id="KW-0198">Cysteine biosynthesis</keyword>
<organism evidence="24 25">
    <name type="scientific">Penicillium salamii</name>
    <dbReference type="NCBI Taxonomy" id="1612424"/>
    <lineage>
        <taxon>Eukaryota</taxon>
        <taxon>Fungi</taxon>
        <taxon>Dikarya</taxon>
        <taxon>Ascomycota</taxon>
        <taxon>Pezizomycotina</taxon>
        <taxon>Eurotiomycetes</taxon>
        <taxon>Eurotiomycetidae</taxon>
        <taxon>Eurotiales</taxon>
        <taxon>Aspergillaceae</taxon>
        <taxon>Penicillium</taxon>
    </lineage>
</organism>
<dbReference type="Gene3D" id="3.10.129.10">
    <property type="entry name" value="Hotdog Thioesterase"/>
    <property type="match status" value="1"/>
</dbReference>
<evidence type="ECO:0000256" key="4">
    <source>
        <dbReference type="ARBA" id="ARBA00012121"/>
    </source>
</evidence>
<dbReference type="InterPro" id="IPR027417">
    <property type="entry name" value="P-loop_NTPase"/>
</dbReference>
<accession>A0A9W4NZR6</accession>
<evidence type="ECO:0000256" key="8">
    <source>
        <dbReference type="ARBA" id="ARBA00022679"/>
    </source>
</evidence>
<dbReference type="FunFam" id="2.70.98.10:FF:000010">
    <property type="entry name" value="Alpha-1,2-mannosidase family protein"/>
    <property type="match status" value="1"/>
</dbReference>
<dbReference type="NCBIfam" id="TIGR00455">
    <property type="entry name" value="apsK"/>
    <property type="match status" value="1"/>
</dbReference>
<dbReference type="SUPFAM" id="SSF52540">
    <property type="entry name" value="P-loop containing nucleoside triphosphate hydrolases"/>
    <property type="match status" value="1"/>
</dbReference>
<dbReference type="CDD" id="cd02027">
    <property type="entry name" value="APSK"/>
    <property type="match status" value="1"/>
</dbReference>
<dbReference type="Gene3D" id="3.40.50.300">
    <property type="entry name" value="P-loop containing nucleotide triphosphate hydrolases"/>
    <property type="match status" value="1"/>
</dbReference>
<comment type="similarity">
    <text evidence="2">Belongs to the APS kinase family.</text>
</comment>
<dbReference type="GO" id="GO:0005829">
    <property type="term" value="C:cytosol"/>
    <property type="evidence" value="ECO:0007669"/>
    <property type="project" value="TreeGrafter"/>
</dbReference>
<dbReference type="NCBIfam" id="TIGR00528">
    <property type="entry name" value="gcvT"/>
    <property type="match status" value="1"/>
</dbReference>
<dbReference type="GO" id="GO:0005524">
    <property type="term" value="F:ATP binding"/>
    <property type="evidence" value="ECO:0007669"/>
    <property type="project" value="UniProtKB-KW"/>
</dbReference>
<dbReference type="SUPFAM" id="SSF48208">
    <property type="entry name" value="Six-hairpin glycosidases"/>
    <property type="match status" value="1"/>
</dbReference>
<dbReference type="SUPFAM" id="SSF54637">
    <property type="entry name" value="Thioesterase/thiol ester dehydrase-isomerase"/>
    <property type="match status" value="1"/>
</dbReference>
<dbReference type="Pfam" id="PF03061">
    <property type="entry name" value="4HBT"/>
    <property type="match status" value="1"/>
</dbReference>
<evidence type="ECO:0000256" key="17">
    <source>
        <dbReference type="SAM" id="Phobius"/>
    </source>
</evidence>
<dbReference type="GO" id="GO:0005975">
    <property type="term" value="P:carbohydrate metabolic process"/>
    <property type="evidence" value="ECO:0007669"/>
    <property type="project" value="InterPro"/>
</dbReference>
<evidence type="ECO:0000256" key="1">
    <source>
        <dbReference type="ARBA" id="ARBA00004806"/>
    </source>
</evidence>
<keyword evidence="17" id="KW-1133">Transmembrane helix</keyword>
<reference evidence="24" key="1">
    <citation type="submission" date="2021-07" db="EMBL/GenBank/DDBJ databases">
        <authorList>
            <person name="Branca A.L. A."/>
        </authorList>
    </citation>
    <scope>NUCLEOTIDE SEQUENCE</scope>
</reference>
<evidence type="ECO:0000256" key="13">
    <source>
        <dbReference type="ARBA" id="ARBA00029724"/>
    </source>
</evidence>
<dbReference type="GO" id="GO:0006516">
    <property type="term" value="P:glycoprotein catabolic process"/>
    <property type="evidence" value="ECO:0007669"/>
    <property type="project" value="TreeGrafter"/>
</dbReference>
<dbReference type="HAMAP" id="MF_00065">
    <property type="entry name" value="Adenylyl_sulf_kinase"/>
    <property type="match status" value="1"/>
</dbReference>
<evidence type="ECO:0000256" key="3">
    <source>
        <dbReference type="ARBA" id="ARBA00008609"/>
    </source>
</evidence>
<gene>
    <name evidence="24" type="ORF">PSALAMII_LOCUS11088</name>
</gene>
<keyword evidence="11" id="KW-0067">ATP-binding</keyword>
<dbReference type="FunFam" id="3.40.50.300:FF:000212">
    <property type="entry name" value="Adenylyl-sulfate kinase"/>
    <property type="match status" value="1"/>
</dbReference>
<dbReference type="InterPro" id="IPR041371">
    <property type="entry name" value="GH92_N"/>
</dbReference>
<dbReference type="InterPro" id="IPR014718">
    <property type="entry name" value="GH-type_carb-bd"/>
</dbReference>
<dbReference type="InterPro" id="IPR029043">
    <property type="entry name" value="GcvT/YgfZ_C"/>
</dbReference>
<feature type="domain" description="Thioesterase" evidence="20">
    <location>
        <begin position="180"/>
        <end position="249"/>
    </location>
</feature>
<dbReference type="GO" id="GO:0005960">
    <property type="term" value="C:glycine cleavage complex"/>
    <property type="evidence" value="ECO:0007669"/>
    <property type="project" value="InterPro"/>
</dbReference>
<dbReference type="SUPFAM" id="SSF103025">
    <property type="entry name" value="Folate-binding domain"/>
    <property type="match status" value="1"/>
</dbReference>
<comment type="catalytic activity">
    <reaction evidence="16">
        <text>N(6)-[(R)-S(8)-aminomethyldihydrolipoyl]-L-lysyl-[protein] + (6S)-5,6,7,8-tetrahydrofolate = N(6)-[(R)-dihydrolipoyl]-L-lysyl-[protein] + (6R)-5,10-methylene-5,6,7,8-tetrahydrofolate + NH4(+)</text>
        <dbReference type="Rhea" id="RHEA:16945"/>
        <dbReference type="Rhea" id="RHEA-COMP:10475"/>
        <dbReference type="Rhea" id="RHEA-COMP:10492"/>
        <dbReference type="ChEBI" id="CHEBI:15636"/>
        <dbReference type="ChEBI" id="CHEBI:28938"/>
        <dbReference type="ChEBI" id="CHEBI:57453"/>
        <dbReference type="ChEBI" id="CHEBI:83100"/>
        <dbReference type="ChEBI" id="CHEBI:83143"/>
        <dbReference type="EC" id="2.1.2.10"/>
    </reaction>
</comment>
<evidence type="ECO:0000259" key="23">
    <source>
        <dbReference type="Pfam" id="PF17678"/>
    </source>
</evidence>
<keyword evidence="25" id="KW-1185">Reference proteome</keyword>
<dbReference type="Gene3D" id="2.40.30.110">
    <property type="entry name" value="Aminomethyltransferase beta-barrel domains"/>
    <property type="match status" value="1"/>
</dbReference>
<dbReference type="Pfam" id="PF01583">
    <property type="entry name" value="APS_kinase"/>
    <property type="match status" value="1"/>
</dbReference>
<dbReference type="InterPro" id="IPR059117">
    <property type="entry name" value="APS_kinase_dom"/>
</dbReference>
<feature type="domain" description="GCVT N-terminal" evidence="18">
    <location>
        <begin position="1451"/>
        <end position="1732"/>
    </location>
</feature>
<evidence type="ECO:0000259" key="19">
    <source>
        <dbReference type="Pfam" id="PF01583"/>
    </source>
</evidence>
<dbReference type="InterPro" id="IPR006683">
    <property type="entry name" value="Thioestr_dom"/>
</dbReference>
<dbReference type="GO" id="GO:0008483">
    <property type="term" value="F:transaminase activity"/>
    <property type="evidence" value="ECO:0007669"/>
    <property type="project" value="UniProtKB-KW"/>
</dbReference>
<dbReference type="InterPro" id="IPR006222">
    <property type="entry name" value="GCVT_N"/>
</dbReference>
<dbReference type="EC" id="2.7.1.25" evidence="4"/>
<dbReference type="InterPro" id="IPR002891">
    <property type="entry name" value="APS"/>
</dbReference>
<evidence type="ECO:0000256" key="7">
    <source>
        <dbReference type="ARBA" id="ARBA00022576"/>
    </source>
</evidence>
<dbReference type="InterPro" id="IPR013977">
    <property type="entry name" value="GcvT_C"/>
</dbReference>
<dbReference type="FunFam" id="3.30.70.1400:FF:000001">
    <property type="entry name" value="Aminomethyltransferase"/>
    <property type="match status" value="1"/>
</dbReference>
<feature type="domain" description="Glycosyl hydrolase family 92 N-terminal" evidence="23">
    <location>
        <begin position="503"/>
        <end position="747"/>
    </location>
</feature>
<keyword evidence="9" id="KW-0547">Nucleotide-binding</keyword>
<evidence type="ECO:0000256" key="6">
    <source>
        <dbReference type="ARBA" id="ARBA00018163"/>
    </source>
</evidence>
<dbReference type="PANTHER" id="PTHR12143">
    <property type="entry name" value="PEPTIDE N-GLYCANASE PNGASE -RELATED"/>
    <property type="match status" value="1"/>
</dbReference>
<evidence type="ECO:0000259" key="22">
    <source>
        <dbReference type="Pfam" id="PF08669"/>
    </source>
</evidence>
<keyword evidence="12" id="KW-0028">Amino-acid biosynthesis</keyword>
<dbReference type="Pfam" id="PF01571">
    <property type="entry name" value="GCV_T"/>
    <property type="match status" value="1"/>
</dbReference>
<evidence type="ECO:0000256" key="9">
    <source>
        <dbReference type="ARBA" id="ARBA00022741"/>
    </source>
</evidence>
<comment type="similarity">
    <text evidence="3">Belongs to the GcvT family.</text>
</comment>
<keyword evidence="8" id="KW-0808">Transferase</keyword>
<dbReference type="FunFam" id="1.20.1610.10:FF:000002">
    <property type="entry name" value="Alpha-1,2-mannosidase family protein"/>
    <property type="match status" value="1"/>
</dbReference>
<dbReference type="InterPro" id="IPR027266">
    <property type="entry name" value="TrmE/GcvT-like"/>
</dbReference>
<keyword evidence="17" id="KW-0472">Membrane</keyword>